<dbReference type="PANTHER" id="PTHR30346">
    <property type="entry name" value="TRANSCRIPTIONAL DUAL REGULATOR HCAR-RELATED"/>
    <property type="match status" value="1"/>
</dbReference>
<sequence>MATLRALECLVAVADTGSITDAARLLHSSQPAVSQQIAALERETRTALLRREARGVTLTPAGRAALAEARRAIDAAASAVRSARATGEAEGGSLRLACAQSLTVPLLAPVIRAWHRHHPRVAISIREAVSPDGLFGPADGEAIDVFVLPGPVDGRFTTTVLAEEEIVVTAPRGHRLAAAGAVTLAELDGADLVHFAPDNSLSDWLDRSLSAAGVRLRPVVRTSVTSAAPQLAAAGLGIAISPVSAVSAGFPGVVRSFSPRWTRRLVAATPGEPDPLAARFIADLRTRGVRVPRDVRAQLGDDAP</sequence>
<dbReference type="PANTHER" id="PTHR30346:SF30">
    <property type="entry name" value="SMALL NEUTRAL PROTEASE REGULATORY PROTEIN"/>
    <property type="match status" value="1"/>
</dbReference>
<keyword evidence="4" id="KW-0804">Transcription</keyword>
<dbReference type="EMBL" id="FONV01000008">
    <property type="protein sequence ID" value="SFF27408.1"/>
    <property type="molecule type" value="Genomic_DNA"/>
</dbReference>
<dbReference type="CDD" id="cd05466">
    <property type="entry name" value="PBP2_LTTR_substrate"/>
    <property type="match status" value="1"/>
</dbReference>
<keyword evidence="2" id="KW-0805">Transcription regulation</keyword>
<accession>A0A1I2HCX6</accession>
<comment type="similarity">
    <text evidence="1">Belongs to the LysR transcriptional regulatory family.</text>
</comment>
<dbReference type="PROSITE" id="PS50931">
    <property type="entry name" value="HTH_LYSR"/>
    <property type="match status" value="1"/>
</dbReference>
<reference evidence="6 7" key="1">
    <citation type="submission" date="2016-10" db="EMBL/GenBank/DDBJ databases">
        <authorList>
            <person name="de Groot N.N."/>
        </authorList>
    </citation>
    <scope>NUCLEOTIDE SEQUENCE [LARGE SCALE GENOMIC DNA]</scope>
    <source>
        <strain evidence="6 7">DSM 43019</strain>
    </source>
</reference>
<dbReference type="RefSeq" id="WP_093616791.1">
    <property type="nucleotide sequence ID" value="NZ_BOMT01000085.1"/>
</dbReference>
<evidence type="ECO:0000313" key="6">
    <source>
        <dbReference type="EMBL" id="SFF27408.1"/>
    </source>
</evidence>
<dbReference type="InterPro" id="IPR000847">
    <property type="entry name" value="LysR_HTH_N"/>
</dbReference>
<dbReference type="Proteomes" id="UP000199645">
    <property type="component" value="Unassembled WGS sequence"/>
</dbReference>
<dbReference type="Gene3D" id="1.10.10.10">
    <property type="entry name" value="Winged helix-like DNA-binding domain superfamily/Winged helix DNA-binding domain"/>
    <property type="match status" value="1"/>
</dbReference>
<name>A0A1I2HCX6_9ACTN</name>
<evidence type="ECO:0000259" key="5">
    <source>
        <dbReference type="PROSITE" id="PS50931"/>
    </source>
</evidence>
<proteinExistence type="inferred from homology"/>
<dbReference type="FunFam" id="1.10.10.10:FF:000001">
    <property type="entry name" value="LysR family transcriptional regulator"/>
    <property type="match status" value="1"/>
</dbReference>
<evidence type="ECO:0000256" key="1">
    <source>
        <dbReference type="ARBA" id="ARBA00009437"/>
    </source>
</evidence>
<dbReference type="SUPFAM" id="SSF53850">
    <property type="entry name" value="Periplasmic binding protein-like II"/>
    <property type="match status" value="1"/>
</dbReference>
<organism evidence="6 7">
    <name type="scientific">Actinoplanes philippinensis</name>
    <dbReference type="NCBI Taxonomy" id="35752"/>
    <lineage>
        <taxon>Bacteria</taxon>
        <taxon>Bacillati</taxon>
        <taxon>Actinomycetota</taxon>
        <taxon>Actinomycetes</taxon>
        <taxon>Micromonosporales</taxon>
        <taxon>Micromonosporaceae</taxon>
        <taxon>Actinoplanes</taxon>
    </lineage>
</organism>
<dbReference type="SUPFAM" id="SSF46785">
    <property type="entry name" value="Winged helix' DNA-binding domain"/>
    <property type="match status" value="1"/>
</dbReference>
<dbReference type="InterPro" id="IPR036388">
    <property type="entry name" value="WH-like_DNA-bd_sf"/>
</dbReference>
<dbReference type="InterPro" id="IPR005119">
    <property type="entry name" value="LysR_subst-bd"/>
</dbReference>
<dbReference type="OrthoDB" id="3673085at2"/>
<evidence type="ECO:0000256" key="3">
    <source>
        <dbReference type="ARBA" id="ARBA00023125"/>
    </source>
</evidence>
<dbReference type="GO" id="GO:0003677">
    <property type="term" value="F:DNA binding"/>
    <property type="evidence" value="ECO:0007669"/>
    <property type="project" value="UniProtKB-KW"/>
</dbReference>
<keyword evidence="7" id="KW-1185">Reference proteome</keyword>
<protein>
    <submittedName>
        <fullName evidence="6">DNA-binding transcriptional regulator, LysR family</fullName>
    </submittedName>
</protein>
<evidence type="ECO:0000256" key="4">
    <source>
        <dbReference type="ARBA" id="ARBA00023163"/>
    </source>
</evidence>
<dbReference type="InterPro" id="IPR036390">
    <property type="entry name" value="WH_DNA-bd_sf"/>
</dbReference>
<feature type="domain" description="HTH lysR-type" evidence="5">
    <location>
        <begin position="1"/>
        <end position="59"/>
    </location>
</feature>
<evidence type="ECO:0000313" key="7">
    <source>
        <dbReference type="Proteomes" id="UP000199645"/>
    </source>
</evidence>
<dbReference type="STRING" id="35752.SAMN05421541_10846"/>
<dbReference type="GO" id="GO:0032993">
    <property type="term" value="C:protein-DNA complex"/>
    <property type="evidence" value="ECO:0007669"/>
    <property type="project" value="TreeGrafter"/>
</dbReference>
<dbReference type="GO" id="GO:0003700">
    <property type="term" value="F:DNA-binding transcription factor activity"/>
    <property type="evidence" value="ECO:0007669"/>
    <property type="project" value="InterPro"/>
</dbReference>
<dbReference type="Pfam" id="PF03466">
    <property type="entry name" value="LysR_substrate"/>
    <property type="match status" value="1"/>
</dbReference>
<dbReference type="PRINTS" id="PR00039">
    <property type="entry name" value="HTHLYSR"/>
</dbReference>
<keyword evidence="3 6" id="KW-0238">DNA-binding</keyword>
<evidence type="ECO:0000256" key="2">
    <source>
        <dbReference type="ARBA" id="ARBA00023015"/>
    </source>
</evidence>
<dbReference type="AlphaFoldDB" id="A0A1I2HCX6"/>
<dbReference type="Gene3D" id="3.40.190.10">
    <property type="entry name" value="Periplasmic binding protein-like II"/>
    <property type="match status" value="2"/>
</dbReference>
<gene>
    <name evidence="6" type="ORF">SAMN05421541_10846</name>
</gene>
<dbReference type="Pfam" id="PF00126">
    <property type="entry name" value="HTH_1"/>
    <property type="match status" value="1"/>
</dbReference>